<dbReference type="STRING" id="200324.A0A2N5SD21"/>
<dbReference type="SUPFAM" id="SSF57756">
    <property type="entry name" value="Retrovirus zinc finger-like domains"/>
    <property type="match status" value="1"/>
</dbReference>
<comment type="caution">
    <text evidence="5">The sequence shown here is derived from an EMBL/GenBank/DDBJ whole genome shotgun (WGS) entry which is preliminary data.</text>
</comment>
<protein>
    <recommendedName>
        <fullName evidence="4">CCHC-type domain-containing protein</fullName>
    </recommendedName>
</protein>
<keyword evidence="1" id="KW-0507">mRNA processing</keyword>
<feature type="domain" description="CCHC-type" evidence="4">
    <location>
        <begin position="266"/>
        <end position="280"/>
    </location>
</feature>
<dbReference type="GO" id="GO:0006397">
    <property type="term" value="P:mRNA processing"/>
    <property type="evidence" value="ECO:0007669"/>
    <property type="project" value="UniProtKB-KW"/>
</dbReference>
<dbReference type="Pfam" id="PF19259">
    <property type="entry name" value="Ty3_capsid"/>
    <property type="match status" value="1"/>
</dbReference>
<dbReference type="EMBL" id="PGCJ01001030">
    <property type="protein sequence ID" value="PLW11157.1"/>
    <property type="molecule type" value="Genomic_DNA"/>
</dbReference>
<keyword evidence="2" id="KW-0863">Zinc-finger</keyword>
<evidence type="ECO:0000259" key="4">
    <source>
        <dbReference type="PROSITE" id="PS50158"/>
    </source>
</evidence>
<dbReference type="InterPro" id="IPR001878">
    <property type="entry name" value="Znf_CCHC"/>
</dbReference>
<dbReference type="Gene3D" id="4.10.60.10">
    <property type="entry name" value="Zinc finger, CCHC-type"/>
    <property type="match status" value="1"/>
</dbReference>
<dbReference type="InterPro" id="IPR021109">
    <property type="entry name" value="Peptidase_aspartic_dom_sf"/>
</dbReference>
<evidence type="ECO:0000256" key="2">
    <source>
        <dbReference type="PROSITE-ProRule" id="PRU00047"/>
    </source>
</evidence>
<dbReference type="PROSITE" id="PS50158">
    <property type="entry name" value="ZF_CCHC"/>
    <property type="match status" value="1"/>
</dbReference>
<evidence type="ECO:0000256" key="3">
    <source>
        <dbReference type="SAM" id="MobiDB-lite"/>
    </source>
</evidence>
<organism evidence="5 6">
    <name type="scientific">Puccinia coronata f. sp. avenae</name>
    <dbReference type="NCBI Taxonomy" id="200324"/>
    <lineage>
        <taxon>Eukaryota</taxon>
        <taxon>Fungi</taxon>
        <taxon>Dikarya</taxon>
        <taxon>Basidiomycota</taxon>
        <taxon>Pucciniomycotina</taxon>
        <taxon>Pucciniomycetes</taxon>
        <taxon>Pucciniales</taxon>
        <taxon>Pucciniaceae</taxon>
        <taxon>Puccinia</taxon>
    </lineage>
</organism>
<dbReference type="Pfam" id="PF00098">
    <property type="entry name" value="zf-CCHC"/>
    <property type="match status" value="1"/>
</dbReference>
<dbReference type="CDD" id="cd00303">
    <property type="entry name" value="retropepsin_like"/>
    <property type="match status" value="1"/>
</dbReference>
<accession>A0A2N5SD21</accession>
<name>A0A2N5SD21_9BASI</name>
<feature type="region of interest" description="Disordered" evidence="3">
    <location>
        <begin position="227"/>
        <end position="251"/>
    </location>
</feature>
<proteinExistence type="predicted"/>
<reference evidence="5 6" key="1">
    <citation type="submission" date="2017-11" db="EMBL/GenBank/DDBJ databases">
        <title>De novo assembly and phasing of dikaryotic genomes from two isolates of Puccinia coronata f. sp. avenae, the causal agent of oat crown rust.</title>
        <authorList>
            <person name="Miller M.E."/>
            <person name="Zhang Y."/>
            <person name="Omidvar V."/>
            <person name="Sperschneider J."/>
            <person name="Schwessinger B."/>
            <person name="Raley C."/>
            <person name="Palmer J.M."/>
            <person name="Garnica D."/>
            <person name="Upadhyaya N."/>
            <person name="Rathjen J."/>
            <person name="Taylor J.M."/>
            <person name="Park R.F."/>
            <person name="Dodds P.N."/>
            <person name="Hirsch C.D."/>
            <person name="Kianian S.F."/>
            <person name="Figueroa M."/>
        </authorList>
    </citation>
    <scope>NUCLEOTIDE SEQUENCE [LARGE SCALE GENOMIC DNA]</scope>
    <source>
        <strain evidence="5">12NC29</strain>
    </source>
</reference>
<dbReference type="Gene3D" id="2.40.70.10">
    <property type="entry name" value="Acid Proteases"/>
    <property type="match status" value="1"/>
</dbReference>
<dbReference type="Proteomes" id="UP000235388">
    <property type="component" value="Unassembled WGS sequence"/>
</dbReference>
<evidence type="ECO:0000256" key="1">
    <source>
        <dbReference type="ARBA" id="ARBA00022664"/>
    </source>
</evidence>
<gene>
    <name evidence="5" type="ORF">PCANC_21604</name>
</gene>
<dbReference type="SMART" id="SM00343">
    <property type="entry name" value="ZnF_C2HC"/>
    <property type="match status" value="1"/>
</dbReference>
<sequence>MDVNNANPALAEIKGQLEQMNMRMVQQEANPHQPAPKTENGNSRLPHFDGKSDPEIWLLKIESVLEGRNCPQDRWTLLIAECMKETAESWWFQLAREEGTNKLEWNMFKRRFLQRFNYMYEQTDIRQKLDEIKYRNADQYIDQFTRLILKLHQDKITNWETAYLFTRNLPASLKRQVMTEKCDSLEELCASLRENDKILQSSTTHTGGYCNGALPFISFKKNPNFGNYGNRSGNQHRAPYGGHSRQASTSQAVPMDLDVVDASKARCYNCNKIGHLSKDCSMPRKIRFGNFPKNGSARPKQALNLIDLDIPGDKDTGSKNTLFTIEALEDNNTQDYVTRWKFIANRIDNCLKENLDKISAGHVLNPKALQFFPGAKKHGITQELNLNCVEPLNEDRSHKRKLANSINLHRKRLRSSNNEYIDWLRIDSDSELYNFEEVPDSETSSIVWLGDSPPELELNHLDKGEQSLPRYEFGIGGVICDTIIDSGAGAVYLDVMVAKELYDRKEIDIVHVVPRNVRLANGHVEQVKLKAKFKLFVDGNATDIEAFLINLPEMDLVLGLPWLCLTRAVPDYNDLSYTFINKENKVVNVRPYNQKHQPEPGLNMVEPKLPLENDFLKIAYETAPEAFREVVGLPKDKAFEHNIDTGNAAAVKVHGRPYSPPEHLLIEKFVEEGLKDGII</sequence>
<dbReference type="GO" id="GO:0008270">
    <property type="term" value="F:zinc ion binding"/>
    <property type="evidence" value="ECO:0007669"/>
    <property type="project" value="UniProtKB-KW"/>
</dbReference>
<dbReference type="GO" id="GO:0003676">
    <property type="term" value="F:nucleic acid binding"/>
    <property type="evidence" value="ECO:0007669"/>
    <property type="project" value="InterPro"/>
</dbReference>
<dbReference type="InterPro" id="IPR045358">
    <property type="entry name" value="Ty3_capsid"/>
</dbReference>
<evidence type="ECO:0000313" key="6">
    <source>
        <dbReference type="Proteomes" id="UP000235388"/>
    </source>
</evidence>
<keyword evidence="6" id="KW-1185">Reference proteome</keyword>
<evidence type="ECO:0000313" key="5">
    <source>
        <dbReference type="EMBL" id="PLW11157.1"/>
    </source>
</evidence>
<feature type="region of interest" description="Disordered" evidence="3">
    <location>
        <begin position="27"/>
        <end position="48"/>
    </location>
</feature>
<keyword evidence="2" id="KW-0862">Zinc</keyword>
<keyword evidence="2" id="KW-0479">Metal-binding</keyword>
<dbReference type="AlphaFoldDB" id="A0A2N5SD21"/>
<dbReference type="InterPro" id="IPR036875">
    <property type="entry name" value="Znf_CCHC_sf"/>
</dbReference>
<dbReference type="OrthoDB" id="2527451at2759"/>